<comment type="caution">
    <text evidence="2">The sequence shown here is derived from an EMBL/GenBank/DDBJ whole genome shotgun (WGS) entry which is preliminary data.</text>
</comment>
<accession>A0ABW6GAL7</accession>
<evidence type="ECO:0000313" key="3">
    <source>
        <dbReference type="Proteomes" id="UP001598673"/>
    </source>
</evidence>
<reference evidence="2 3" key="1">
    <citation type="submission" date="2024-09" db="EMBL/GenBank/DDBJ databases">
        <title>The Natural Products Discovery Center: Release of the First 8490 Sequenced Strains for Exploring Actinobacteria Biosynthetic Diversity.</title>
        <authorList>
            <person name="Kalkreuter E."/>
            <person name="Kautsar S.A."/>
            <person name="Yang D."/>
            <person name="Bader C.D."/>
            <person name="Teijaro C.N."/>
            <person name="Fluegel L."/>
            <person name="Davis C.M."/>
            <person name="Simpson J.R."/>
            <person name="Lauterbach L."/>
            <person name="Steele A.D."/>
            <person name="Gui C."/>
            <person name="Meng S."/>
            <person name="Li G."/>
            <person name="Viehrig K."/>
            <person name="Ye F."/>
            <person name="Su P."/>
            <person name="Kiefer A.F."/>
            <person name="Nichols A."/>
            <person name="Cepeda A.J."/>
            <person name="Yan W."/>
            <person name="Fan B."/>
            <person name="Jiang Y."/>
            <person name="Adhikari A."/>
            <person name="Zheng C.-J."/>
            <person name="Schuster L."/>
            <person name="Cowan T.M."/>
            <person name="Smanski M.J."/>
            <person name="Chevrette M.G."/>
            <person name="De Carvalho L.P.S."/>
            <person name="Shen B."/>
        </authorList>
    </citation>
    <scope>NUCLEOTIDE SEQUENCE [LARGE SCALE GENOMIC DNA]</scope>
    <source>
        <strain evidence="2 3">NPDC060353</strain>
    </source>
</reference>
<feature type="compositionally biased region" description="Low complexity" evidence="1">
    <location>
        <begin position="110"/>
        <end position="140"/>
    </location>
</feature>
<proteinExistence type="predicted"/>
<dbReference type="RefSeq" id="WP_258938422.1">
    <property type="nucleotide sequence ID" value="NZ_JANBBF010000016.1"/>
</dbReference>
<organism evidence="2 3">
    <name type="scientific">Prauserella salsuginis</name>
    <dbReference type="NCBI Taxonomy" id="387889"/>
    <lineage>
        <taxon>Bacteria</taxon>
        <taxon>Bacillati</taxon>
        <taxon>Actinomycetota</taxon>
        <taxon>Actinomycetes</taxon>
        <taxon>Pseudonocardiales</taxon>
        <taxon>Pseudonocardiaceae</taxon>
        <taxon>Prauserella</taxon>
        <taxon>Prauserella salsuginis group</taxon>
    </lineage>
</organism>
<name>A0ABW6GAL7_9PSEU</name>
<sequence length="165" mass="17135">MTMAPEASEAADGVFGPVRLVREAATRALHGRGWRIRVLSSYSVPVGQGSAELHSLADVVEFVCAQCLEWCEATLVAIRRRYLVCPGCFGAQPRAVAPEPIPAGSGGSEPAGSQSAVSALPVPQAAASSQSAASQRAAAPTSLTGTRRAPWSLHAARTCRRERAG</sequence>
<evidence type="ECO:0000256" key="1">
    <source>
        <dbReference type="SAM" id="MobiDB-lite"/>
    </source>
</evidence>
<feature type="region of interest" description="Disordered" evidence="1">
    <location>
        <begin position="99"/>
        <end position="165"/>
    </location>
</feature>
<protein>
    <submittedName>
        <fullName evidence="2">Uncharacterized protein</fullName>
    </submittedName>
</protein>
<dbReference type="Proteomes" id="UP001598673">
    <property type="component" value="Unassembled WGS sequence"/>
</dbReference>
<evidence type="ECO:0000313" key="2">
    <source>
        <dbReference type="EMBL" id="MFD6796234.1"/>
    </source>
</evidence>
<gene>
    <name evidence="2" type="ORF">ACFWGY_23160</name>
</gene>
<keyword evidence="3" id="KW-1185">Reference proteome</keyword>
<dbReference type="EMBL" id="JBHXCV010000018">
    <property type="protein sequence ID" value="MFD6796234.1"/>
    <property type="molecule type" value="Genomic_DNA"/>
</dbReference>